<dbReference type="InterPro" id="IPR051243">
    <property type="entry name" value="PcG_WD-repeat"/>
</dbReference>
<keyword evidence="2 6" id="KW-0853">WD repeat</keyword>
<dbReference type="InterPro" id="IPR015943">
    <property type="entry name" value="WD40/YVTN_repeat-like_dom_sf"/>
</dbReference>
<dbReference type="Proteomes" id="UP001163828">
    <property type="component" value="Unassembled WGS sequence"/>
</dbReference>
<dbReference type="PROSITE" id="PS50082">
    <property type="entry name" value="WD_REPEATS_2"/>
    <property type="match status" value="1"/>
</dbReference>
<dbReference type="EMBL" id="MU790502">
    <property type="protein sequence ID" value="KAJ4002374.1"/>
    <property type="molecule type" value="Genomic_DNA"/>
</dbReference>
<proteinExistence type="inferred from homology"/>
<comment type="caution">
    <text evidence="7">The sequence shown here is derived from an EMBL/GenBank/DDBJ whole genome shotgun (WGS) entry which is preliminary data.</text>
</comment>
<gene>
    <name evidence="7" type="ORF">F5050DRAFT_12046</name>
</gene>
<dbReference type="InterPro" id="IPR001680">
    <property type="entry name" value="WD40_rpt"/>
</dbReference>
<keyword evidence="3" id="KW-0677">Repeat</keyword>
<evidence type="ECO:0000256" key="2">
    <source>
        <dbReference type="ARBA" id="ARBA00022574"/>
    </source>
</evidence>
<keyword evidence="4" id="KW-0805">Transcription regulation</keyword>
<dbReference type="PANTHER" id="PTHR10253">
    <property type="entry name" value="POLYCOMB PROTEIN"/>
    <property type="match status" value="1"/>
</dbReference>
<organism evidence="7 8">
    <name type="scientific">Lentinula boryana</name>
    <dbReference type="NCBI Taxonomy" id="40481"/>
    <lineage>
        <taxon>Eukaryota</taxon>
        <taxon>Fungi</taxon>
        <taxon>Dikarya</taxon>
        <taxon>Basidiomycota</taxon>
        <taxon>Agaricomycotina</taxon>
        <taxon>Agaricomycetes</taxon>
        <taxon>Agaricomycetidae</taxon>
        <taxon>Agaricales</taxon>
        <taxon>Marasmiineae</taxon>
        <taxon>Omphalotaceae</taxon>
        <taxon>Lentinula</taxon>
    </lineage>
</organism>
<evidence type="ECO:0000313" key="7">
    <source>
        <dbReference type="EMBL" id="KAJ4002374.1"/>
    </source>
</evidence>
<dbReference type="Gene3D" id="2.130.10.10">
    <property type="entry name" value="YVTN repeat-like/Quinoprotein amine dehydrogenase"/>
    <property type="match status" value="1"/>
</dbReference>
<reference evidence="7" key="1">
    <citation type="submission" date="2022-08" db="EMBL/GenBank/DDBJ databases">
        <authorList>
            <consortium name="DOE Joint Genome Institute"/>
            <person name="Min B."/>
            <person name="Riley R."/>
            <person name="Sierra-Patev S."/>
            <person name="Naranjo-Ortiz M."/>
            <person name="Looney B."/>
            <person name="Konkel Z."/>
            <person name="Slot J.C."/>
            <person name="Sakamoto Y."/>
            <person name="Steenwyk J.L."/>
            <person name="Rokas A."/>
            <person name="Carro J."/>
            <person name="Camarero S."/>
            <person name="Ferreira P."/>
            <person name="Molpeceres G."/>
            <person name="Ruiz-Duenas F.J."/>
            <person name="Serrano A."/>
            <person name="Henrissat B."/>
            <person name="Drula E."/>
            <person name="Hughes K.W."/>
            <person name="Mata J.L."/>
            <person name="Ishikawa N.K."/>
            <person name="Vargas-Isla R."/>
            <person name="Ushijima S."/>
            <person name="Smith C.A."/>
            <person name="Ahrendt S."/>
            <person name="Andreopoulos W."/>
            <person name="He G."/>
            <person name="Labutti K."/>
            <person name="Lipzen A."/>
            <person name="Ng V."/>
            <person name="Sandor L."/>
            <person name="Barry K."/>
            <person name="Martinez A.T."/>
            <person name="Xiao Y."/>
            <person name="Gibbons J.G."/>
            <person name="Terashima K."/>
            <person name="Hibbett D.S."/>
            <person name="Grigoriev I.V."/>
        </authorList>
    </citation>
    <scope>NUCLEOTIDE SEQUENCE</scope>
    <source>
        <strain evidence="7">TFB10827</strain>
    </source>
</reference>
<dbReference type="SMART" id="SM00320">
    <property type="entry name" value="WD40"/>
    <property type="match status" value="2"/>
</dbReference>
<sequence>MSRRWYEDLQHPHPFVLHEKIELHARIRCIKPFPDIWSNNIDNVLPSVWANTKLFDPELAQQLQFRSLDPILWKEMIDLFKNALVVADDQRINIIWPSGSTRSVQIELRELSQPQVVPHDKVNVAWALSPHKPYEPMVIFSYCRLVYIFNARMRVLEGCLRGHGGEITSIVVHPHAAHIFCTTSRDFSSRLYDLTREPQLQANNPHWPPFKKPSFAGPSHGLDMSIEEGEGIGRCALVLVGGRSGGHAGEVFGAAFHDTHPVIATCGMDRAIKIWHIPPFSNRLEQRLLREDKPLFSSSSVHKARVLSVNWLSRDILLSHSAPARMFVLPESSTSVKTSPESTDSKQFGPDEPGSLSLWKWLSIDRFFPSDWDKAASRQVRLNPFKGAYQESISFKILSNYLFPPQIDQFITPTLYVCRGGSLPFVIYSYPHTQSLTIVNIALLKRRLLPPPLPGKSHSSDLWRHDEQIQGWNLALDDSLGREETVETCAMISGSSAIIIIGGSRGSFCVFSGNST</sequence>
<accession>A0ABQ8QV42</accession>
<dbReference type="SUPFAM" id="SSF50978">
    <property type="entry name" value="WD40 repeat-like"/>
    <property type="match status" value="1"/>
</dbReference>
<evidence type="ECO:0000313" key="8">
    <source>
        <dbReference type="Proteomes" id="UP001163828"/>
    </source>
</evidence>
<name>A0ABQ8QV42_9AGAR</name>
<evidence type="ECO:0000256" key="3">
    <source>
        <dbReference type="ARBA" id="ARBA00022737"/>
    </source>
</evidence>
<protein>
    <recommendedName>
        <fullName evidence="9">WD40 repeat-like protein</fullName>
    </recommendedName>
</protein>
<dbReference type="InterPro" id="IPR036322">
    <property type="entry name" value="WD40_repeat_dom_sf"/>
</dbReference>
<evidence type="ECO:0000256" key="5">
    <source>
        <dbReference type="ARBA" id="ARBA00023163"/>
    </source>
</evidence>
<evidence type="ECO:0000256" key="1">
    <source>
        <dbReference type="ARBA" id="ARBA00008075"/>
    </source>
</evidence>
<keyword evidence="8" id="KW-1185">Reference proteome</keyword>
<evidence type="ECO:0000256" key="4">
    <source>
        <dbReference type="ARBA" id="ARBA00023015"/>
    </source>
</evidence>
<evidence type="ECO:0008006" key="9">
    <source>
        <dbReference type="Google" id="ProtNLM"/>
    </source>
</evidence>
<comment type="similarity">
    <text evidence="1">Belongs to the WD repeat ESC family.</text>
</comment>
<dbReference type="PROSITE" id="PS50294">
    <property type="entry name" value="WD_REPEATS_REGION"/>
    <property type="match status" value="1"/>
</dbReference>
<feature type="repeat" description="WD" evidence="6">
    <location>
        <begin position="244"/>
        <end position="277"/>
    </location>
</feature>
<dbReference type="Pfam" id="PF00400">
    <property type="entry name" value="WD40"/>
    <property type="match status" value="2"/>
</dbReference>
<keyword evidence="5" id="KW-0804">Transcription</keyword>
<evidence type="ECO:0000256" key="6">
    <source>
        <dbReference type="PROSITE-ProRule" id="PRU00221"/>
    </source>
</evidence>